<reference evidence="1 2" key="1">
    <citation type="submission" date="2019-03" db="EMBL/GenBank/DDBJ databases">
        <title>First draft genome of Liparis tanakae, snailfish: a comprehensive survey of snailfish specific genes.</title>
        <authorList>
            <person name="Kim W."/>
            <person name="Song I."/>
            <person name="Jeong J.-H."/>
            <person name="Kim D."/>
            <person name="Kim S."/>
            <person name="Ryu S."/>
            <person name="Song J.Y."/>
            <person name="Lee S.K."/>
        </authorList>
    </citation>
    <scope>NUCLEOTIDE SEQUENCE [LARGE SCALE GENOMIC DNA]</scope>
    <source>
        <tissue evidence="1">Muscle</tissue>
    </source>
</reference>
<accession>A0A4Z2ER70</accession>
<name>A0A4Z2ER70_9TELE</name>
<comment type="caution">
    <text evidence="1">The sequence shown here is derived from an EMBL/GenBank/DDBJ whole genome shotgun (WGS) entry which is preliminary data.</text>
</comment>
<dbReference type="EMBL" id="SRLO01003593">
    <property type="protein sequence ID" value="TNN31315.1"/>
    <property type="molecule type" value="Genomic_DNA"/>
</dbReference>
<keyword evidence="2" id="KW-1185">Reference proteome</keyword>
<sequence length="184" mass="19302">MCFCSWRFSYTIAHGAVDQLHQVLTKVSGSAAPGPHRGLWISCTSLDAVRLLKLFIHVALARAPVRPPSGLRQASVRPYWIALFFLEHVSVREEPAPQGTHTAAGSDSAVMLTHAGSDSAVMLTHAGSDSAVMLTHAGSVLGFTASLGSPCGASVLHEEPRFSMRSLGSPMRSLGSPCGAGPLS</sequence>
<evidence type="ECO:0000313" key="2">
    <source>
        <dbReference type="Proteomes" id="UP000314294"/>
    </source>
</evidence>
<evidence type="ECO:0000313" key="1">
    <source>
        <dbReference type="EMBL" id="TNN31315.1"/>
    </source>
</evidence>
<organism evidence="1 2">
    <name type="scientific">Liparis tanakae</name>
    <name type="common">Tanaka's snailfish</name>
    <dbReference type="NCBI Taxonomy" id="230148"/>
    <lineage>
        <taxon>Eukaryota</taxon>
        <taxon>Metazoa</taxon>
        <taxon>Chordata</taxon>
        <taxon>Craniata</taxon>
        <taxon>Vertebrata</taxon>
        <taxon>Euteleostomi</taxon>
        <taxon>Actinopterygii</taxon>
        <taxon>Neopterygii</taxon>
        <taxon>Teleostei</taxon>
        <taxon>Neoteleostei</taxon>
        <taxon>Acanthomorphata</taxon>
        <taxon>Eupercaria</taxon>
        <taxon>Perciformes</taxon>
        <taxon>Cottioidei</taxon>
        <taxon>Cottales</taxon>
        <taxon>Liparidae</taxon>
        <taxon>Liparis</taxon>
    </lineage>
</organism>
<proteinExistence type="predicted"/>
<protein>
    <submittedName>
        <fullName evidence="1">Uncharacterized protein</fullName>
    </submittedName>
</protein>
<gene>
    <name evidence="1" type="ORF">EYF80_058534</name>
</gene>
<dbReference type="AlphaFoldDB" id="A0A4Z2ER70"/>
<dbReference type="Proteomes" id="UP000314294">
    <property type="component" value="Unassembled WGS sequence"/>
</dbReference>